<dbReference type="AlphaFoldDB" id="A0A8T8WSE5"/>
<sequence length="153" mass="17095">MVSFLSIELGRSLGDFAKTVNFPHEQTLEDTDKGTCDGYCTEYIGRAYVQHPCGRDPNSRRICLGLGHGTMLDLPQLILLRCSGGCRCVADWFGCFPEQHISPNLGGVHVRLSTDSHGWTSIEFMVVLREAQFKQACFRRCCCRVLTHVALVL</sequence>
<dbReference type="GeneID" id="37170252"/>
<name>A0A8T8WSE5_ASPJA</name>
<keyword evidence="2" id="KW-1185">Reference proteome</keyword>
<dbReference type="EMBL" id="KZ824824">
    <property type="protein sequence ID" value="RAH78633.1"/>
    <property type="molecule type" value="Genomic_DNA"/>
</dbReference>
<evidence type="ECO:0000313" key="2">
    <source>
        <dbReference type="Proteomes" id="UP000249497"/>
    </source>
</evidence>
<proteinExistence type="predicted"/>
<evidence type="ECO:0000313" key="1">
    <source>
        <dbReference type="EMBL" id="RAH78633.1"/>
    </source>
</evidence>
<organism evidence="1 2">
    <name type="scientific">Aspergillus japonicus CBS 114.51</name>
    <dbReference type="NCBI Taxonomy" id="1448312"/>
    <lineage>
        <taxon>Eukaryota</taxon>
        <taxon>Fungi</taxon>
        <taxon>Dikarya</taxon>
        <taxon>Ascomycota</taxon>
        <taxon>Pezizomycotina</taxon>
        <taxon>Eurotiomycetes</taxon>
        <taxon>Eurotiomycetidae</taxon>
        <taxon>Eurotiales</taxon>
        <taxon>Aspergillaceae</taxon>
        <taxon>Aspergillus</taxon>
        <taxon>Aspergillus subgen. Circumdati</taxon>
    </lineage>
</organism>
<protein>
    <submittedName>
        <fullName evidence="1">Uncharacterized protein</fullName>
    </submittedName>
</protein>
<gene>
    <name evidence="1" type="ORF">BO86DRAFT_177150</name>
</gene>
<accession>A0A8T8WSE5</accession>
<dbReference type="Proteomes" id="UP000249497">
    <property type="component" value="Unassembled WGS sequence"/>
</dbReference>
<dbReference type="RefSeq" id="XP_025524527.1">
    <property type="nucleotide sequence ID" value="XM_025666560.1"/>
</dbReference>
<reference evidence="1 2" key="1">
    <citation type="submission" date="2018-02" db="EMBL/GenBank/DDBJ databases">
        <title>The genomes of Aspergillus section Nigri reveals drivers in fungal speciation.</title>
        <authorList>
            <consortium name="DOE Joint Genome Institute"/>
            <person name="Vesth T.C."/>
            <person name="Nybo J."/>
            <person name="Theobald S."/>
            <person name="Brandl J."/>
            <person name="Frisvad J.C."/>
            <person name="Nielsen K.F."/>
            <person name="Lyhne E.K."/>
            <person name="Kogle M.E."/>
            <person name="Kuo A."/>
            <person name="Riley R."/>
            <person name="Clum A."/>
            <person name="Nolan M."/>
            <person name="Lipzen A."/>
            <person name="Salamov A."/>
            <person name="Henrissat B."/>
            <person name="Wiebenga A."/>
            <person name="De vries R.P."/>
            <person name="Grigoriev I.V."/>
            <person name="Mortensen U.H."/>
            <person name="Andersen M.R."/>
            <person name="Baker S.E."/>
        </authorList>
    </citation>
    <scope>NUCLEOTIDE SEQUENCE [LARGE SCALE GENOMIC DNA]</scope>
    <source>
        <strain evidence="1 2">CBS 114.51</strain>
    </source>
</reference>